<dbReference type="GO" id="GO:0051536">
    <property type="term" value="F:iron-sulfur cluster binding"/>
    <property type="evidence" value="ECO:0007669"/>
    <property type="project" value="UniProtKB-KW"/>
</dbReference>
<comment type="caution">
    <text evidence="10">The sequence shown here is derived from an EMBL/GenBank/DDBJ whole genome shotgun (WGS) entry which is preliminary data.</text>
</comment>
<reference evidence="9 12" key="2">
    <citation type="submission" date="2019-10" db="EMBL/GenBank/DDBJ databases">
        <title>Prolixibacter strains distinguished by the presence of nitrate reductase genes were adept at nitrate-dependent anaerobic corrosion of metallic iron and carbon steel.</title>
        <authorList>
            <person name="Iino T."/>
            <person name="Shono N."/>
            <person name="Ito K."/>
            <person name="Nakamura R."/>
            <person name="Sueoka K."/>
            <person name="Harayama S."/>
            <person name="Ohkuma M."/>
        </authorList>
    </citation>
    <scope>NUCLEOTIDE SEQUENCE [LARGE SCALE GENOMIC DNA]</scope>
    <source>
        <strain evidence="9 12">MIC1-1</strain>
    </source>
</reference>
<dbReference type="GO" id="GO:0046872">
    <property type="term" value="F:metal ion binding"/>
    <property type="evidence" value="ECO:0007669"/>
    <property type="project" value="UniProtKB-KW"/>
</dbReference>
<evidence type="ECO:0000259" key="8">
    <source>
        <dbReference type="PROSITE" id="PS51379"/>
    </source>
</evidence>
<evidence type="ECO:0000256" key="3">
    <source>
        <dbReference type="ARBA" id="ARBA00022723"/>
    </source>
</evidence>
<feature type="transmembrane region" description="Helical" evidence="7">
    <location>
        <begin position="313"/>
        <end position="333"/>
    </location>
</feature>
<comment type="subcellular location">
    <subcellularLocation>
        <location evidence="1">Cell membrane</location>
    </subcellularLocation>
</comment>
<dbReference type="PROSITE" id="PS51379">
    <property type="entry name" value="4FE4S_FER_2"/>
    <property type="match status" value="1"/>
</dbReference>
<keyword evidence="7" id="KW-0812">Transmembrane</keyword>
<keyword evidence="2" id="KW-1003">Cell membrane</keyword>
<reference evidence="10 11" key="1">
    <citation type="submission" date="2018-03" db="EMBL/GenBank/DDBJ databases">
        <title>Genomic Encyclopedia of Archaeal and Bacterial Type Strains, Phase II (KMG-II): from individual species to whole genera.</title>
        <authorList>
            <person name="Goeker M."/>
        </authorList>
    </citation>
    <scope>NUCLEOTIDE SEQUENCE [LARGE SCALE GENOMIC DNA]</scope>
    <source>
        <strain evidence="10 11">DSM 27267</strain>
    </source>
</reference>
<feature type="transmembrane region" description="Helical" evidence="7">
    <location>
        <begin position="166"/>
        <end position="187"/>
    </location>
</feature>
<evidence type="ECO:0000313" key="12">
    <source>
        <dbReference type="Proteomes" id="UP000396862"/>
    </source>
</evidence>
<evidence type="ECO:0000256" key="5">
    <source>
        <dbReference type="ARBA" id="ARBA00023014"/>
    </source>
</evidence>
<feature type="transmembrane region" description="Helical" evidence="7">
    <location>
        <begin position="14"/>
        <end position="32"/>
    </location>
</feature>
<evidence type="ECO:0000256" key="2">
    <source>
        <dbReference type="ARBA" id="ARBA00022475"/>
    </source>
</evidence>
<keyword evidence="7" id="KW-1133">Transmembrane helix</keyword>
<dbReference type="SUPFAM" id="SSF54862">
    <property type="entry name" value="4Fe-4S ferredoxins"/>
    <property type="match status" value="1"/>
</dbReference>
<feature type="transmembrane region" description="Helical" evidence="7">
    <location>
        <begin position="199"/>
        <end position="216"/>
    </location>
</feature>
<feature type="transmembrane region" description="Helical" evidence="7">
    <location>
        <begin position="74"/>
        <end position="97"/>
    </location>
</feature>
<name>A0A2P8CI47_9BACT</name>
<dbReference type="AlphaFoldDB" id="A0A2P8CI47"/>
<feature type="transmembrane region" description="Helical" evidence="7">
    <location>
        <begin position="118"/>
        <end position="139"/>
    </location>
</feature>
<protein>
    <submittedName>
        <fullName evidence="10">4Fe-4S binding protein</fullName>
    </submittedName>
</protein>
<evidence type="ECO:0000256" key="1">
    <source>
        <dbReference type="ARBA" id="ARBA00004236"/>
    </source>
</evidence>
<dbReference type="PANTHER" id="PTHR30224:SF4">
    <property type="entry name" value="ELECTRON TRANSPORT PROTEIN YCCM-RELATED"/>
    <property type="match status" value="1"/>
</dbReference>
<keyword evidence="4" id="KW-0408">Iron</keyword>
<accession>A0A2P8CI47</accession>
<dbReference type="PROSITE" id="PS00198">
    <property type="entry name" value="4FE4S_FER_1"/>
    <property type="match status" value="1"/>
</dbReference>
<organism evidence="10 11">
    <name type="scientific">Prolixibacter denitrificans</name>
    <dbReference type="NCBI Taxonomy" id="1541063"/>
    <lineage>
        <taxon>Bacteria</taxon>
        <taxon>Pseudomonadati</taxon>
        <taxon>Bacteroidota</taxon>
        <taxon>Bacteroidia</taxon>
        <taxon>Marinilabiliales</taxon>
        <taxon>Prolixibacteraceae</taxon>
        <taxon>Prolixibacter</taxon>
    </lineage>
</organism>
<evidence type="ECO:0000313" key="9">
    <source>
        <dbReference type="EMBL" id="GET20800.1"/>
    </source>
</evidence>
<feature type="transmembrane region" description="Helical" evidence="7">
    <location>
        <begin position="222"/>
        <end position="239"/>
    </location>
</feature>
<dbReference type="InterPro" id="IPR052378">
    <property type="entry name" value="NosR_regulator"/>
</dbReference>
<evidence type="ECO:0000313" key="10">
    <source>
        <dbReference type="EMBL" id="PSK84634.1"/>
    </source>
</evidence>
<evidence type="ECO:0000256" key="7">
    <source>
        <dbReference type="SAM" id="Phobius"/>
    </source>
</evidence>
<keyword evidence="3" id="KW-0479">Metal-binding</keyword>
<evidence type="ECO:0000256" key="4">
    <source>
        <dbReference type="ARBA" id="ARBA00023004"/>
    </source>
</evidence>
<dbReference type="OrthoDB" id="9782387at2"/>
<dbReference type="GO" id="GO:0005886">
    <property type="term" value="C:plasma membrane"/>
    <property type="evidence" value="ECO:0007669"/>
    <property type="project" value="UniProtKB-SubCell"/>
</dbReference>
<evidence type="ECO:0000256" key="6">
    <source>
        <dbReference type="ARBA" id="ARBA00023136"/>
    </source>
</evidence>
<feature type="domain" description="4Fe-4S ferredoxin-type" evidence="8">
    <location>
        <begin position="252"/>
        <end position="281"/>
    </location>
</feature>
<dbReference type="InterPro" id="IPR017900">
    <property type="entry name" value="4Fe4S_Fe_S_CS"/>
</dbReference>
<keyword evidence="6 7" id="KW-0472">Membrane</keyword>
<dbReference type="InterPro" id="IPR017896">
    <property type="entry name" value="4Fe4S_Fe-S-bd"/>
</dbReference>
<keyword evidence="5" id="KW-0411">Iron-sulfur</keyword>
<sequence>MFKRIKSLHPWREFLRFGVIAWILYLVFRSIFDRAFHPDYEAYCPFGGLQAAASLFERGSLACTMTSAQIVTGAVLAIGVIIFSKLFCGVVCPLGTITEKLSSLGRKWKLQVKQVPEIADKLLRSLKYILLFVTVYYTVDSSELFCKTYDPYYAATTGFGADVNPLWAGIAILVFITTPIFIRTAWCRYLCPLGAVSNIFRYFLMFSVVTIAYILANAAGLQLSYVWPLAAVTFLAWLFEIQRKASFPLPLSRITRNTSTCNNCRQCTESCPQGIPVGKLKEVRHIDCNLCGVCVASCNQQKSLTINHRYREWYPVTIAVLLIVLGLSLGASIRIPTIEQQWGEPNDLENASTLTISGLDNVKCYGSSMAFASGMKKVNGVLGVATYVDDHSVKIWYDANKLTPTDIRKNIFTPVRRQIKPVPEDVRQLGVITAGIDQLYDVYDAEYLQQLLLQNFPAAYGFETTFDCPVKVNIFYDKTVNIDKNTVRKIVEKREIRIENGLNIRKVKLNYQLSGMTVSDTAITRDDFIRTMFVPFRKTFARFDRTPIPSIDTLRLSYNHPGENDYQRMLPYLTSHLSSYQAVLGVRTTFGRKNPELQVFFHKEKAGISQIKEWTNAEKLTIHYANGKTGSVVNPFRSED</sequence>
<evidence type="ECO:0000313" key="11">
    <source>
        <dbReference type="Proteomes" id="UP000240621"/>
    </source>
</evidence>
<dbReference type="Proteomes" id="UP000396862">
    <property type="component" value="Unassembled WGS sequence"/>
</dbReference>
<dbReference type="Pfam" id="PF12801">
    <property type="entry name" value="Fer4_5"/>
    <property type="match status" value="2"/>
</dbReference>
<dbReference type="EMBL" id="PYGC01000002">
    <property type="protein sequence ID" value="PSK84634.1"/>
    <property type="molecule type" value="Genomic_DNA"/>
</dbReference>
<dbReference type="RefSeq" id="WP_106541219.1">
    <property type="nucleotide sequence ID" value="NZ_BLAU01000001.1"/>
</dbReference>
<dbReference type="EMBL" id="BLAU01000001">
    <property type="protein sequence ID" value="GET20800.1"/>
    <property type="molecule type" value="Genomic_DNA"/>
</dbReference>
<proteinExistence type="predicted"/>
<gene>
    <name evidence="10" type="ORF">CLV93_102424</name>
    <name evidence="9" type="ORF">JCM18694_10460</name>
</gene>
<keyword evidence="12" id="KW-1185">Reference proteome</keyword>
<dbReference type="Proteomes" id="UP000240621">
    <property type="component" value="Unassembled WGS sequence"/>
</dbReference>
<dbReference type="PANTHER" id="PTHR30224">
    <property type="entry name" value="ELECTRON TRANSPORT PROTEIN"/>
    <property type="match status" value="1"/>
</dbReference>